<dbReference type="GO" id="GO:0008270">
    <property type="term" value="F:zinc ion binding"/>
    <property type="evidence" value="ECO:0007669"/>
    <property type="project" value="UniProtKB-KW"/>
</dbReference>
<dbReference type="Proteomes" id="UP000649617">
    <property type="component" value="Unassembled WGS sequence"/>
</dbReference>
<feature type="region of interest" description="Disordered" evidence="5">
    <location>
        <begin position="529"/>
        <end position="579"/>
    </location>
</feature>
<dbReference type="Gene3D" id="2.20.70.10">
    <property type="match status" value="1"/>
</dbReference>
<evidence type="ECO:0000259" key="6">
    <source>
        <dbReference type="PROSITE" id="PS50020"/>
    </source>
</evidence>
<feature type="compositionally biased region" description="Basic and acidic residues" evidence="5">
    <location>
        <begin position="58"/>
        <end position="77"/>
    </location>
</feature>
<feature type="compositionally biased region" description="Basic and acidic residues" evidence="5">
    <location>
        <begin position="282"/>
        <end position="301"/>
    </location>
</feature>
<comment type="caution">
    <text evidence="8">The sequence shown here is derived from an EMBL/GenBank/DDBJ whole genome shotgun (WGS) entry which is preliminary data.</text>
</comment>
<dbReference type="AlphaFoldDB" id="A0A812Q1E0"/>
<evidence type="ECO:0000256" key="5">
    <source>
        <dbReference type="SAM" id="MobiDB-lite"/>
    </source>
</evidence>
<feature type="domain" description="WW" evidence="6">
    <location>
        <begin position="501"/>
        <end position="535"/>
    </location>
</feature>
<dbReference type="InterPro" id="IPR043145">
    <property type="entry name" value="Znf_ZZ_sf"/>
</dbReference>
<dbReference type="SMART" id="SM00456">
    <property type="entry name" value="WW"/>
    <property type="match status" value="1"/>
</dbReference>
<dbReference type="PROSITE" id="PS01357">
    <property type="entry name" value="ZF_ZZ_1"/>
    <property type="match status" value="1"/>
</dbReference>
<evidence type="ECO:0000313" key="8">
    <source>
        <dbReference type="EMBL" id="CAE7387313.1"/>
    </source>
</evidence>
<keyword evidence="3" id="KW-0862">Zinc</keyword>
<proteinExistence type="predicted"/>
<dbReference type="Pfam" id="PF00569">
    <property type="entry name" value="ZZ"/>
    <property type="match status" value="1"/>
</dbReference>
<reference evidence="8" key="1">
    <citation type="submission" date="2021-02" db="EMBL/GenBank/DDBJ databases">
        <authorList>
            <person name="Dougan E. K."/>
            <person name="Rhodes N."/>
            <person name="Thang M."/>
            <person name="Chan C."/>
        </authorList>
    </citation>
    <scope>NUCLEOTIDE SEQUENCE</scope>
</reference>
<feature type="region of interest" description="Disordered" evidence="5">
    <location>
        <begin position="196"/>
        <end position="215"/>
    </location>
</feature>
<dbReference type="SUPFAM" id="SSF57850">
    <property type="entry name" value="RING/U-box"/>
    <property type="match status" value="1"/>
</dbReference>
<feature type="compositionally biased region" description="Basic and acidic residues" evidence="5">
    <location>
        <begin position="317"/>
        <end position="330"/>
    </location>
</feature>
<evidence type="ECO:0000256" key="2">
    <source>
        <dbReference type="ARBA" id="ARBA00022771"/>
    </source>
</evidence>
<evidence type="ECO:0000259" key="7">
    <source>
        <dbReference type="PROSITE" id="PS50135"/>
    </source>
</evidence>
<dbReference type="PROSITE" id="PS01159">
    <property type="entry name" value="WW_DOMAIN_1"/>
    <property type="match status" value="1"/>
</dbReference>
<dbReference type="Pfam" id="PF00397">
    <property type="entry name" value="WW"/>
    <property type="match status" value="1"/>
</dbReference>
<sequence>MRELMPACKMDIACHWVQAAKKDGDKKAKKASKKEAKKAKKDAKKEAKKAKKLAKQIKKLEEEVEKRKRQIKGEVQEKKKKKKSSSSSSLSSSAKRRFLQKQEAKKPPEPVIIPEEPEQQLPEQVLNLPERPCPQCGQEMQWSDLAEGDYTEDWLCDNFDDCRSSRTLSRTRWRWNCDRCRHDFCGACRGYPDGWRTPESEKSPPPVESSSEESDPEVHEGAVCDHCEMQPILGPRFKCASCEDVSLCKTCYKRRQEIHRPSHRFFAMKPMKSDLPATVPTKKVESQEKATKMKPMDKGKVEGVPTSPKKGSASGEPRSKPPERQRREPEISAPPEMVQPMIVPAVAQEVASQMQERLLNMGKGYAKSWQESVPTLQDPSAKKAAKAPKTESITKVGKQMKRGAACGLCLQQVLDSASGVHCFRIRSDGTEAGCSKAVCFPCMGRASARMFGKVRVNKEIWVAMGSEAWWMHEKCMTAEEVTEHSELVKSTGLEDSLKANAKLPKGWVSKISKTTGKVYYVNAKKGKTQWTLPEEEAEKEPPEPEPPQPETLEQTAETQKDDAAEDGAGVEQQEELTEL</sequence>
<dbReference type="InterPro" id="IPR000433">
    <property type="entry name" value="Znf_ZZ"/>
</dbReference>
<evidence type="ECO:0000256" key="4">
    <source>
        <dbReference type="PROSITE-ProRule" id="PRU00228"/>
    </source>
</evidence>
<dbReference type="CDD" id="cd00201">
    <property type="entry name" value="WW"/>
    <property type="match status" value="1"/>
</dbReference>
<dbReference type="InterPro" id="IPR001202">
    <property type="entry name" value="WW_dom"/>
</dbReference>
<feature type="compositionally biased region" description="Basic residues" evidence="5">
    <location>
        <begin position="27"/>
        <end position="57"/>
    </location>
</feature>
<gene>
    <name evidence="8" type="primary">HERC2</name>
    <name evidence="8" type="ORF">SPIL2461_LOCUS9491</name>
</gene>
<feature type="region of interest" description="Disordered" evidence="5">
    <location>
        <begin position="20"/>
        <end position="119"/>
    </location>
</feature>
<keyword evidence="9" id="KW-1185">Reference proteome</keyword>
<dbReference type="InterPro" id="IPR036020">
    <property type="entry name" value="WW_dom_sf"/>
</dbReference>
<feature type="domain" description="ZZ-type" evidence="7">
    <location>
        <begin position="219"/>
        <end position="273"/>
    </location>
</feature>
<organism evidence="8 9">
    <name type="scientific">Symbiodinium pilosum</name>
    <name type="common">Dinoflagellate</name>
    <dbReference type="NCBI Taxonomy" id="2952"/>
    <lineage>
        <taxon>Eukaryota</taxon>
        <taxon>Sar</taxon>
        <taxon>Alveolata</taxon>
        <taxon>Dinophyceae</taxon>
        <taxon>Suessiales</taxon>
        <taxon>Symbiodiniaceae</taxon>
        <taxon>Symbiodinium</taxon>
    </lineage>
</organism>
<dbReference type="OrthoDB" id="439900at2759"/>
<dbReference type="Gene3D" id="3.30.60.90">
    <property type="match status" value="1"/>
</dbReference>
<dbReference type="SUPFAM" id="SSF51045">
    <property type="entry name" value="WW domain"/>
    <property type="match status" value="1"/>
</dbReference>
<protein>
    <submittedName>
        <fullName evidence="8">HERC2 protein</fullName>
    </submittedName>
</protein>
<dbReference type="SMART" id="SM00291">
    <property type="entry name" value="ZnF_ZZ"/>
    <property type="match status" value="1"/>
</dbReference>
<dbReference type="EMBL" id="CAJNIZ010016557">
    <property type="protein sequence ID" value="CAE7387313.1"/>
    <property type="molecule type" value="Genomic_DNA"/>
</dbReference>
<dbReference type="PROSITE" id="PS50135">
    <property type="entry name" value="ZF_ZZ_2"/>
    <property type="match status" value="1"/>
</dbReference>
<dbReference type="PROSITE" id="PS50020">
    <property type="entry name" value="WW_DOMAIN_2"/>
    <property type="match status" value="1"/>
</dbReference>
<evidence type="ECO:0000256" key="3">
    <source>
        <dbReference type="ARBA" id="ARBA00022833"/>
    </source>
</evidence>
<name>A0A812Q1E0_SYMPI</name>
<evidence type="ECO:0000256" key="1">
    <source>
        <dbReference type="ARBA" id="ARBA00022723"/>
    </source>
</evidence>
<evidence type="ECO:0000313" key="9">
    <source>
        <dbReference type="Proteomes" id="UP000649617"/>
    </source>
</evidence>
<dbReference type="CDD" id="cd02249">
    <property type="entry name" value="ZZ"/>
    <property type="match status" value="1"/>
</dbReference>
<feature type="region of interest" description="Disordered" evidence="5">
    <location>
        <begin position="263"/>
        <end position="337"/>
    </location>
</feature>
<keyword evidence="1" id="KW-0479">Metal-binding</keyword>
<accession>A0A812Q1E0</accession>
<keyword evidence="2 4" id="KW-0863">Zinc-finger</keyword>